<feature type="transmembrane region" description="Helical" evidence="1">
    <location>
        <begin position="523"/>
        <end position="541"/>
    </location>
</feature>
<dbReference type="AlphaFoldDB" id="N8XX17"/>
<keyword evidence="1" id="KW-1133">Transmembrane helix</keyword>
<feature type="transmembrane region" description="Helical" evidence="1">
    <location>
        <begin position="499"/>
        <end position="517"/>
    </location>
</feature>
<name>N8XX17_9GAMM</name>
<feature type="transmembrane region" description="Helical" evidence="1">
    <location>
        <begin position="78"/>
        <end position="111"/>
    </location>
</feature>
<feature type="transmembrane region" description="Helical" evidence="1">
    <location>
        <begin position="609"/>
        <end position="631"/>
    </location>
</feature>
<feature type="transmembrane region" description="Helical" evidence="1">
    <location>
        <begin position="881"/>
        <end position="898"/>
    </location>
</feature>
<feature type="transmembrane region" description="Helical" evidence="1">
    <location>
        <begin position="359"/>
        <end position="382"/>
    </location>
</feature>
<dbReference type="PATRIC" id="fig|1217675.3.peg.673"/>
<feature type="transmembrane region" description="Helical" evidence="1">
    <location>
        <begin position="394"/>
        <end position="414"/>
    </location>
</feature>
<keyword evidence="1" id="KW-0812">Transmembrane</keyword>
<feature type="transmembrane region" description="Helical" evidence="1">
    <location>
        <begin position="230"/>
        <end position="250"/>
    </location>
</feature>
<feature type="transmembrane region" description="Helical" evidence="1">
    <location>
        <begin position="334"/>
        <end position="353"/>
    </location>
</feature>
<evidence type="ECO:0008006" key="4">
    <source>
        <dbReference type="Google" id="ProtNLM"/>
    </source>
</evidence>
<dbReference type="Proteomes" id="UP000018438">
    <property type="component" value="Unassembled WGS sequence"/>
</dbReference>
<evidence type="ECO:0000313" key="3">
    <source>
        <dbReference type="Proteomes" id="UP000018438"/>
    </source>
</evidence>
<dbReference type="Pfam" id="PF10101">
    <property type="entry name" value="DUF2339"/>
    <property type="match status" value="1"/>
</dbReference>
<feature type="transmembrane region" description="Helical" evidence="1">
    <location>
        <begin position="473"/>
        <end position="490"/>
    </location>
</feature>
<sequence length="907" mass="101538">MGLENIRMTTGQNELRMMWLISLVIVGLSAWYLDYEIVSYLCGLGFLMSVMQYVNAVQQPLEEITAEHQLSISGYSKVPLYISSLIAIVGGVIDLKWLMGLGVTAWIFFLFRWLQRIELSLQQLQHRIHSVPSQDTLNSQPVPLQAFQQPAQGDHASPGLIDQIQRWIFQGNPVLKAAIGILVVGIVLLLRFATEHWQISLAMKLGLIALASMAVTGLGYWLIEKNRSFALALEGLGLSALFLTLFFAYYNLVIPGLLMASVLFVLIMAMTLYLSFKQNSFELTVMALLIAYIAPFTLPVRDATAVELIAYYLVINIGVATLTSLKPWKTLNQIAFLVTAIVGGIYALIHGYTSERYSMTGLILAHSAVFIWLGFRFSQLLAKDDLSRFQLKPILDIALIFAAPITAYIFLYLIHFNERTWQAGLSLIYAAVFAVCWLGSRRSHTLNIIANSYLSLMLIFIALIPPILLESEWSVVGWAVEGVLIYFWALEKNLKVGQYLSMGLLIMAGLSSLYYLVELNPTPRHIFWILSGCYLAVVLISQFKERYIQQLDGLSTGFLSLLSFSASLMLFALLEDEFSSPDAHIYSLATVALIFAVINEIIFRKNQDWSWLVLKWCGLTPLVFAGVVLAIDQSENGILIWESPFARSIFGLSTLLLTWQWLRPASGLLLSKEWVSLGALVSLTLASLCLIPSMPYISMVILPLGLCFWSYKQSADSAWPMLWQSNSTLILMAAWLLCSQLLSQQAFKFYLLPMLNPFDLVSIAMLISFIWMLLQQIRAGRDKGMMAVLMVLSLLWLSSYIVLRALHMYLGTPLNSLEVWSNATVQLSLTILWVLLAFATMWIAALKALKPMWILGGSILVIVTLKLVLFDLSHIGTLTRVLSFLLAGGVMLLIAYIAPMPDGEKRV</sequence>
<feature type="transmembrane region" description="Helical" evidence="1">
    <location>
        <begin position="446"/>
        <end position="467"/>
    </location>
</feature>
<organism evidence="2 3">
    <name type="scientific">Acinetobacter schindleri NIPH 900</name>
    <dbReference type="NCBI Taxonomy" id="1217675"/>
    <lineage>
        <taxon>Bacteria</taxon>
        <taxon>Pseudomonadati</taxon>
        <taxon>Pseudomonadota</taxon>
        <taxon>Gammaproteobacteria</taxon>
        <taxon>Moraxellales</taxon>
        <taxon>Moraxellaceae</taxon>
        <taxon>Acinetobacter</taxon>
    </lineage>
</organism>
<feature type="transmembrane region" description="Helical" evidence="1">
    <location>
        <begin position="852"/>
        <end position="869"/>
    </location>
</feature>
<dbReference type="PANTHER" id="PTHR38434:SF1">
    <property type="entry name" value="BLL2549 PROTEIN"/>
    <property type="match status" value="1"/>
</dbReference>
<feature type="transmembrane region" description="Helical" evidence="1">
    <location>
        <begin position="553"/>
        <end position="573"/>
    </location>
</feature>
<feature type="transmembrane region" description="Helical" evidence="1">
    <location>
        <begin position="174"/>
        <end position="193"/>
    </location>
</feature>
<feature type="transmembrane region" description="Helical" evidence="1">
    <location>
        <begin position="749"/>
        <end position="774"/>
    </location>
</feature>
<proteinExistence type="predicted"/>
<dbReference type="InterPro" id="IPR019286">
    <property type="entry name" value="DUF2339_TM"/>
</dbReference>
<reference evidence="2 3" key="1">
    <citation type="submission" date="2013-02" db="EMBL/GenBank/DDBJ databases">
        <title>The Genome Sequence of Acinetobacter schindleri NIPH 900.</title>
        <authorList>
            <consortium name="The Broad Institute Genome Sequencing Platform"/>
            <consortium name="The Broad Institute Genome Sequencing Center for Infectious Disease"/>
            <person name="Cerqueira G."/>
            <person name="Feldgarden M."/>
            <person name="Courvalin P."/>
            <person name="Perichon B."/>
            <person name="Grillot-Courvalin C."/>
            <person name="Clermont D."/>
            <person name="Rocha E."/>
            <person name="Yoon E.-J."/>
            <person name="Nemec A."/>
            <person name="Walker B."/>
            <person name="Young S.K."/>
            <person name="Zeng Q."/>
            <person name="Gargeya S."/>
            <person name="Fitzgerald M."/>
            <person name="Haas B."/>
            <person name="Abouelleil A."/>
            <person name="Alvarado L."/>
            <person name="Arachchi H.M."/>
            <person name="Berlin A.M."/>
            <person name="Chapman S.B."/>
            <person name="Dewar J."/>
            <person name="Goldberg J."/>
            <person name="Griggs A."/>
            <person name="Gujja S."/>
            <person name="Hansen M."/>
            <person name="Howarth C."/>
            <person name="Imamovic A."/>
            <person name="Larimer J."/>
            <person name="McCowan C."/>
            <person name="Murphy C."/>
            <person name="Neiman D."/>
            <person name="Pearson M."/>
            <person name="Priest M."/>
            <person name="Roberts A."/>
            <person name="Saif S."/>
            <person name="Shea T."/>
            <person name="Sisk P."/>
            <person name="Sykes S."/>
            <person name="Wortman J."/>
            <person name="Nusbaum C."/>
            <person name="Birren B."/>
        </authorList>
    </citation>
    <scope>NUCLEOTIDE SEQUENCE [LARGE SCALE GENOMIC DNA]</scope>
    <source>
        <strain evidence="2 3">NIPH 900</strain>
    </source>
</reference>
<feature type="transmembrane region" description="Helical" evidence="1">
    <location>
        <begin position="585"/>
        <end position="602"/>
    </location>
</feature>
<gene>
    <name evidence="2" type="ORF">F965_00697</name>
</gene>
<comment type="caution">
    <text evidence="2">The sequence shown here is derived from an EMBL/GenBank/DDBJ whole genome shotgun (WGS) entry which is preliminary data.</text>
</comment>
<dbReference type="HOGENOM" id="CLU_299108_0_0_6"/>
<keyword evidence="1" id="KW-0472">Membrane</keyword>
<keyword evidence="3" id="KW-1185">Reference proteome</keyword>
<feature type="transmembrane region" description="Helical" evidence="1">
    <location>
        <begin position="205"/>
        <end position="223"/>
    </location>
</feature>
<feature type="transmembrane region" description="Helical" evidence="1">
    <location>
        <begin position="717"/>
        <end position="737"/>
    </location>
</feature>
<feature type="transmembrane region" description="Helical" evidence="1">
    <location>
        <begin position="420"/>
        <end position="439"/>
    </location>
</feature>
<feature type="transmembrane region" description="Helical" evidence="1">
    <location>
        <begin position="786"/>
        <end position="806"/>
    </location>
</feature>
<feature type="transmembrane region" description="Helical" evidence="1">
    <location>
        <begin position="256"/>
        <end position="274"/>
    </location>
</feature>
<accession>N8XX17</accession>
<feature type="transmembrane region" description="Helical" evidence="1">
    <location>
        <begin position="15"/>
        <end position="33"/>
    </location>
</feature>
<protein>
    <recommendedName>
        <fullName evidence="4">DUF2339 domain-containing protein</fullName>
    </recommendedName>
</protein>
<feature type="transmembrane region" description="Helical" evidence="1">
    <location>
        <begin position="281"/>
        <end position="298"/>
    </location>
</feature>
<dbReference type="EMBL" id="APPI01000012">
    <property type="protein sequence ID" value="ENV13599.1"/>
    <property type="molecule type" value="Genomic_DNA"/>
</dbReference>
<feature type="transmembrane region" description="Helical" evidence="1">
    <location>
        <begin position="827"/>
        <end position="846"/>
    </location>
</feature>
<dbReference type="PANTHER" id="PTHR38434">
    <property type="entry name" value="BLL2549 PROTEIN"/>
    <property type="match status" value="1"/>
</dbReference>
<evidence type="ECO:0000256" key="1">
    <source>
        <dbReference type="SAM" id="Phobius"/>
    </source>
</evidence>
<evidence type="ECO:0000313" key="2">
    <source>
        <dbReference type="EMBL" id="ENV13599.1"/>
    </source>
</evidence>
<feature type="transmembrane region" description="Helical" evidence="1">
    <location>
        <begin position="304"/>
        <end position="322"/>
    </location>
</feature>